<dbReference type="GeneID" id="56928843"/>
<accession>A0A6J4CZI4</accession>
<dbReference type="EMBL" id="AP019774">
    <property type="protein sequence ID" value="BCD70907.1"/>
    <property type="molecule type" value="Genomic_DNA"/>
</dbReference>
<dbReference type="AlphaFoldDB" id="A0A6J4CZI4"/>
<organism evidence="1 2">
    <name type="scientific">Helicobacter suis</name>
    <dbReference type="NCBI Taxonomy" id="104628"/>
    <lineage>
        <taxon>Bacteria</taxon>
        <taxon>Pseudomonadati</taxon>
        <taxon>Campylobacterota</taxon>
        <taxon>Epsilonproteobacteria</taxon>
        <taxon>Campylobacterales</taxon>
        <taxon>Helicobacteraceae</taxon>
        <taxon>Helicobacter</taxon>
    </lineage>
</organism>
<evidence type="ECO:0000313" key="1">
    <source>
        <dbReference type="EMBL" id="BCD70907.1"/>
    </source>
</evidence>
<dbReference type="RefSeq" id="WP_006564004.1">
    <property type="nucleotide sequence ID" value="NZ_AP019774.1"/>
</dbReference>
<reference evidence="1 2" key="1">
    <citation type="submission" date="2019-06" db="EMBL/GenBank/DDBJ databases">
        <title>Complete genome sequence of Helicobacter suis SNTW101c.</title>
        <authorList>
            <person name="Rimbara E."/>
            <person name="Suzuki M."/>
            <person name="Matsui H."/>
            <person name="Nakamura M."/>
            <person name="Mori S."/>
            <person name="Shibayama K."/>
        </authorList>
    </citation>
    <scope>NUCLEOTIDE SEQUENCE [LARGE SCALE GENOMIC DNA]</scope>
    <source>
        <strain evidence="1 2">SNTW101c</strain>
    </source>
</reference>
<dbReference type="OrthoDB" id="5326686at2"/>
<protein>
    <submittedName>
        <fullName evidence="1">Uncharacterized protein</fullName>
    </submittedName>
</protein>
<proteinExistence type="predicted"/>
<evidence type="ECO:0000313" key="2">
    <source>
        <dbReference type="Proteomes" id="UP000317935"/>
    </source>
</evidence>
<name>A0A6J4CZI4_9HELI</name>
<sequence length="125" mass="14367">MFKTLFLSVLLCASLGAADLQFKITYKPRGGKVIGTVLDRTILTIISLNSEDVVIKKVIPNRGNSCNIVRKVGDDFKEKFKKEPLFNHRLKYSQKIVYRLKCEPTELIELKIVTDKGNYERKFTK</sequence>
<gene>
    <name evidence="1" type="ORF">SNTW_15520</name>
</gene>
<dbReference type="Proteomes" id="UP000317935">
    <property type="component" value="Chromosome"/>
</dbReference>